<evidence type="ECO:0000256" key="4">
    <source>
        <dbReference type="HAMAP-Rule" id="MF_00163"/>
    </source>
</evidence>
<feature type="binding site" evidence="4">
    <location>
        <position position="138"/>
    </location>
    <ligand>
        <name>Fe cation</name>
        <dbReference type="ChEBI" id="CHEBI:24875"/>
    </ligand>
</feature>
<sequence length="185" mass="21512">MIYPIVAYGDPVLRKRAVDIEKGSIEITQLVNDMFETMYNAHGVGLAGPQIGKSLRIFVVDGTPMEEENMQDFKKTFINPVMIEENGNEWPFEEGCLSIPDIRQEINRKPQVKIRYLDENWEEHEEVFDGVKARIIQHEYDHIEGVLFTDHLSPFKKRLLKSKLTNISKGNVNVEYRMAFPTRKK</sequence>
<keyword evidence="4" id="KW-0408">Iron</keyword>
<dbReference type="CDD" id="cd00487">
    <property type="entry name" value="Pep_deformylase"/>
    <property type="match status" value="1"/>
</dbReference>
<dbReference type="HAMAP" id="MF_00163">
    <property type="entry name" value="Pep_deformylase"/>
    <property type="match status" value="1"/>
</dbReference>
<dbReference type="PANTHER" id="PTHR10458">
    <property type="entry name" value="PEPTIDE DEFORMYLASE"/>
    <property type="match status" value="1"/>
</dbReference>
<comment type="cofactor">
    <cofactor evidence="4">
        <name>Fe(2+)</name>
        <dbReference type="ChEBI" id="CHEBI:29033"/>
    </cofactor>
    <text evidence="4">Binds 1 Fe(2+) ion.</text>
</comment>
<keyword evidence="3 4" id="KW-0378">Hydrolase</keyword>
<organism evidence="5 6">
    <name type="scientific">Agaribacillus aureus</name>
    <dbReference type="NCBI Taxonomy" id="3051825"/>
    <lineage>
        <taxon>Bacteria</taxon>
        <taxon>Pseudomonadati</taxon>
        <taxon>Bacteroidota</taxon>
        <taxon>Cytophagia</taxon>
        <taxon>Cytophagales</taxon>
        <taxon>Splendidivirgaceae</taxon>
        <taxon>Agaribacillus</taxon>
    </lineage>
</organism>
<dbReference type="GO" id="GO:0042586">
    <property type="term" value="F:peptide deformylase activity"/>
    <property type="evidence" value="ECO:0007669"/>
    <property type="project" value="UniProtKB-EC"/>
</dbReference>
<comment type="caution">
    <text evidence="5">The sequence shown here is derived from an EMBL/GenBank/DDBJ whole genome shotgun (WGS) entry which is preliminary data.</text>
</comment>
<comment type="catalytic activity">
    <reaction evidence="4">
        <text>N-terminal N-formyl-L-methionyl-[peptide] + H2O = N-terminal L-methionyl-[peptide] + formate</text>
        <dbReference type="Rhea" id="RHEA:24420"/>
        <dbReference type="Rhea" id="RHEA-COMP:10639"/>
        <dbReference type="Rhea" id="RHEA-COMP:10640"/>
        <dbReference type="ChEBI" id="CHEBI:15377"/>
        <dbReference type="ChEBI" id="CHEBI:15740"/>
        <dbReference type="ChEBI" id="CHEBI:49298"/>
        <dbReference type="ChEBI" id="CHEBI:64731"/>
        <dbReference type="EC" id="3.5.1.88"/>
    </reaction>
</comment>
<evidence type="ECO:0000256" key="2">
    <source>
        <dbReference type="ARBA" id="ARBA00022723"/>
    </source>
</evidence>
<feature type="active site" evidence="4">
    <location>
        <position position="139"/>
    </location>
</feature>
<protein>
    <recommendedName>
        <fullName evidence="4">Peptide deformylase</fullName>
        <shortName evidence="4">PDF</shortName>
        <ecNumber evidence="4">3.5.1.88</ecNumber>
    </recommendedName>
    <alternativeName>
        <fullName evidence="4">Polypeptide deformylase</fullName>
    </alternativeName>
</protein>
<keyword evidence="2 4" id="KW-0479">Metal-binding</keyword>
<feature type="binding site" evidence="4">
    <location>
        <position position="142"/>
    </location>
    <ligand>
        <name>Fe cation</name>
        <dbReference type="ChEBI" id="CHEBI:24875"/>
    </ligand>
</feature>
<evidence type="ECO:0000256" key="3">
    <source>
        <dbReference type="ARBA" id="ARBA00022801"/>
    </source>
</evidence>
<dbReference type="Pfam" id="PF01327">
    <property type="entry name" value="Pep_deformylase"/>
    <property type="match status" value="1"/>
</dbReference>
<name>A0ABT8L9X3_9BACT</name>
<dbReference type="PRINTS" id="PR01576">
    <property type="entry name" value="PDEFORMYLASE"/>
</dbReference>
<dbReference type="NCBIfam" id="NF001159">
    <property type="entry name" value="PRK00150.1-3"/>
    <property type="match status" value="1"/>
</dbReference>
<dbReference type="SUPFAM" id="SSF56420">
    <property type="entry name" value="Peptide deformylase"/>
    <property type="match status" value="1"/>
</dbReference>
<feature type="binding site" evidence="4">
    <location>
        <position position="96"/>
    </location>
    <ligand>
        <name>Fe cation</name>
        <dbReference type="ChEBI" id="CHEBI:24875"/>
    </ligand>
</feature>
<dbReference type="NCBIfam" id="TIGR00079">
    <property type="entry name" value="pept_deformyl"/>
    <property type="match status" value="1"/>
</dbReference>
<keyword evidence="4" id="KW-0648">Protein biosynthesis</keyword>
<dbReference type="Gene3D" id="3.90.45.10">
    <property type="entry name" value="Peptide deformylase"/>
    <property type="match status" value="1"/>
</dbReference>
<evidence type="ECO:0000313" key="6">
    <source>
        <dbReference type="Proteomes" id="UP001172083"/>
    </source>
</evidence>
<dbReference type="InterPro" id="IPR023635">
    <property type="entry name" value="Peptide_deformylase"/>
</dbReference>
<comment type="similarity">
    <text evidence="1 4">Belongs to the polypeptide deformylase family.</text>
</comment>
<dbReference type="EC" id="3.5.1.88" evidence="4"/>
<keyword evidence="6" id="KW-1185">Reference proteome</keyword>
<dbReference type="PIRSF" id="PIRSF004749">
    <property type="entry name" value="Pep_def"/>
    <property type="match status" value="1"/>
</dbReference>
<accession>A0ABT8L9X3</accession>
<evidence type="ECO:0000256" key="1">
    <source>
        <dbReference type="ARBA" id="ARBA00010759"/>
    </source>
</evidence>
<dbReference type="RefSeq" id="WP_346759894.1">
    <property type="nucleotide sequence ID" value="NZ_JAUJEB010000005.1"/>
</dbReference>
<gene>
    <name evidence="4 5" type="primary">def</name>
    <name evidence="5" type="ORF">QQ020_20920</name>
</gene>
<proteinExistence type="inferred from homology"/>
<dbReference type="PANTHER" id="PTHR10458:SF22">
    <property type="entry name" value="PEPTIDE DEFORMYLASE"/>
    <property type="match status" value="1"/>
</dbReference>
<dbReference type="EMBL" id="JAUJEB010000005">
    <property type="protein sequence ID" value="MDN5214555.1"/>
    <property type="molecule type" value="Genomic_DNA"/>
</dbReference>
<dbReference type="Proteomes" id="UP001172083">
    <property type="component" value="Unassembled WGS sequence"/>
</dbReference>
<evidence type="ECO:0000313" key="5">
    <source>
        <dbReference type="EMBL" id="MDN5214555.1"/>
    </source>
</evidence>
<comment type="function">
    <text evidence="4">Removes the formyl group from the N-terminal Met of newly synthesized proteins. Requires at least a dipeptide for an efficient rate of reaction. N-terminal L-methionine is a prerequisite for activity but the enzyme has broad specificity at other positions.</text>
</comment>
<dbReference type="InterPro" id="IPR036821">
    <property type="entry name" value="Peptide_deformylase_sf"/>
</dbReference>
<reference evidence="5" key="1">
    <citation type="submission" date="2023-06" db="EMBL/GenBank/DDBJ databases">
        <title>Genomic of Agaribacillus aureum.</title>
        <authorList>
            <person name="Wang G."/>
        </authorList>
    </citation>
    <scope>NUCLEOTIDE SEQUENCE</scope>
    <source>
        <strain evidence="5">BMA12</strain>
    </source>
</reference>